<dbReference type="InterPro" id="IPR027417">
    <property type="entry name" value="P-loop_NTPase"/>
</dbReference>
<dbReference type="PANTHER" id="PTHR11566">
    <property type="entry name" value="DYNAMIN"/>
    <property type="match status" value="1"/>
</dbReference>
<dbReference type="CDD" id="cd08771">
    <property type="entry name" value="DLP_1"/>
    <property type="match status" value="1"/>
</dbReference>
<dbReference type="PANTHER" id="PTHR11566:SF215">
    <property type="entry name" value="DYNAMIN GTPASE"/>
    <property type="match status" value="1"/>
</dbReference>
<dbReference type="GO" id="GO:0016559">
    <property type="term" value="P:peroxisome fission"/>
    <property type="evidence" value="ECO:0007669"/>
    <property type="project" value="TreeGrafter"/>
</dbReference>
<comment type="caution">
    <text evidence="2">The sequence shown here is derived from an EMBL/GenBank/DDBJ whole genome shotgun (WGS) entry which is preliminary data.</text>
</comment>
<evidence type="ECO:0000259" key="1">
    <source>
        <dbReference type="PROSITE" id="PS51718"/>
    </source>
</evidence>
<proteinExistence type="predicted"/>
<dbReference type="GO" id="GO:0006897">
    <property type="term" value="P:endocytosis"/>
    <property type="evidence" value="ECO:0007669"/>
    <property type="project" value="TreeGrafter"/>
</dbReference>
<dbReference type="GO" id="GO:0005525">
    <property type="term" value="F:GTP binding"/>
    <property type="evidence" value="ECO:0007669"/>
    <property type="project" value="InterPro"/>
</dbReference>
<evidence type="ECO:0000313" key="3">
    <source>
        <dbReference type="Proteomes" id="UP001271007"/>
    </source>
</evidence>
<feature type="domain" description="Dynamin-type G" evidence="1">
    <location>
        <begin position="31"/>
        <end position="274"/>
    </location>
</feature>
<name>A0AAJ0D9K7_9PEZI</name>
<dbReference type="GO" id="GO:0005739">
    <property type="term" value="C:mitochondrion"/>
    <property type="evidence" value="ECO:0007669"/>
    <property type="project" value="TreeGrafter"/>
</dbReference>
<dbReference type="InterPro" id="IPR022812">
    <property type="entry name" value="Dynamin"/>
</dbReference>
<accession>A0AAJ0D9K7</accession>
<keyword evidence="3" id="KW-1185">Reference proteome</keyword>
<dbReference type="AlphaFoldDB" id="A0AAJ0D9K7"/>
<dbReference type="GO" id="GO:0003924">
    <property type="term" value="F:GTPase activity"/>
    <property type="evidence" value="ECO:0007669"/>
    <property type="project" value="InterPro"/>
</dbReference>
<dbReference type="GO" id="GO:0005874">
    <property type="term" value="C:microtubule"/>
    <property type="evidence" value="ECO:0007669"/>
    <property type="project" value="TreeGrafter"/>
</dbReference>
<organism evidence="2 3">
    <name type="scientific">Extremus antarcticus</name>
    <dbReference type="NCBI Taxonomy" id="702011"/>
    <lineage>
        <taxon>Eukaryota</taxon>
        <taxon>Fungi</taxon>
        <taxon>Dikarya</taxon>
        <taxon>Ascomycota</taxon>
        <taxon>Pezizomycotina</taxon>
        <taxon>Dothideomycetes</taxon>
        <taxon>Dothideomycetidae</taxon>
        <taxon>Mycosphaerellales</taxon>
        <taxon>Extremaceae</taxon>
        <taxon>Extremus</taxon>
    </lineage>
</organism>
<dbReference type="GO" id="GO:0016020">
    <property type="term" value="C:membrane"/>
    <property type="evidence" value="ECO:0007669"/>
    <property type="project" value="TreeGrafter"/>
</dbReference>
<dbReference type="InterPro" id="IPR030381">
    <property type="entry name" value="G_DYNAMIN_dom"/>
</dbReference>
<sequence>MAAQNVEHYGLGDPLMLGKIDKLFACGVGEHVNLPQIVVVGDQSSGKSSILEGLIKMAVARDSGLCTRFATQIVLRRSVEERISVSIIADRNAAAEHKNRIEAWGKSDIKSLDPDTFMAIMREVHDTMGVSQVGDISGQKQTFSNDVSRLEITGPDQEHLSIIDVPGIFKNTTPGLTKKFDIALVKNMVLGYMENPRSVMLAVVPANVDVATQEILELANDVDPNGDRTLGVLTKPDLVDEGTEPRVIDLVQGRTRVIQRDFSLSPQLWADPCD</sequence>
<dbReference type="EMBL" id="JAWDJX010000159">
    <property type="protein sequence ID" value="KAK3045744.1"/>
    <property type="molecule type" value="Genomic_DNA"/>
</dbReference>
<gene>
    <name evidence="2" type="ORF">LTR09_012722</name>
</gene>
<dbReference type="SMART" id="SM00053">
    <property type="entry name" value="DYNc"/>
    <property type="match status" value="1"/>
</dbReference>
<dbReference type="InterPro" id="IPR001401">
    <property type="entry name" value="Dynamin_GTPase"/>
</dbReference>
<dbReference type="GO" id="GO:0000266">
    <property type="term" value="P:mitochondrial fission"/>
    <property type="evidence" value="ECO:0007669"/>
    <property type="project" value="TreeGrafter"/>
</dbReference>
<dbReference type="Gene3D" id="3.40.50.300">
    <property type="entry name" value="P-loop containing nucleotide triphosphate hydrolases"/>
    <property type="match status" value="1"/>
</dbReference>
<dbReference type="GO" id="GO:0008017">
    <property type="term" value="F:microtubule binding"/>
    <property type="evidence" value="ECO:0007669"/>
    <property type="project" value="TreeGrafter"/>
</dbReference>
<evidence type="ECO:0000313" key="2">
    <source>
        <dbReference type="EMBL" id="KAK3045744.1"/>
    </source>
</evidence>
<dbReference type="Proteomes" id="UP001271007">
    <property type="component" value="Unassembled WGS sequence"/>
</dbReference>
<dbReference type="InterPro" id="IPR045063">
    <property type="entry name" value="Dynamin_N"/>
</dbReference>
<dbReference type="GO" id="GO:0048312">
    <property type="term" value="P:intracellular distribution of mitochondria"/>
    <property type="evidence" value="ECO:0007669"/>
    <property type="project" value="TreeGrafter"/>
</dbReference>
<dbReference type="Pfam" id="PF00350">
    <property type="entry name" value="Dynamin_N"/>
    <property type="match status" value="1"/>
</dbReference>
<protein>
    <recommendedName>
        <fullName evidence="1">Dynamin-type G domain-containing protein</fullName>
    </recommendedName>
</protein>
<reference evidence="2" key="1">
    <citation type="submission" date="2023-04" db="EMBL/GenBank/DDBJ databases">
        <title>Black Yeasts Isolated from many extreme environments.</title>
        <authorList>
            <person name="Coleine C."/>
            <person name="Stajich J.E."/>
            <person name="Selbmann L."/>
        </authorList>
    </citation>
    <scope>NUCLEOTIDE SEQUENCE</scope>
    <source>
        <strain evidence="2">CCFEE 5312</strain>
    </source>
</reference>
<dbReference type="PRINTS" id="PR00195">
    <property type="entry name" value="DYNAMIN"/>
</dbReference>
<dbReference type="PROSITE" id="PS51718">
    <property type="entry name" value="G_DYNAMIN_2"/>
    <property type="match status" value="1"/>
</dbReference>
<dbReference type="SUPFAM" id="SSF52540">
    <property type="entry name" value="P-loop containing nucleoside triphosphate hydrolases"/>
    <property type="match status" value="1"/>
</dbReference>